<proteinExistence type="predicted"/>
<organism evidence="1 2">
    <name type="scientific">Thelohanellus kitauei</name>
    <name type="common">Myxosporean</name>
    <dbReference type="NCBI Taxonomy" id="669202"/>
    <lineage>
        <taxon>Eukaryota</taxon>
        <taxon>Metazoa</taxon>
        <taxon>Cnidaria</taxon>
        <taxon>Myxozoa</taxon>
        <taxon>Myxosporea</taxon>
        <taxon>Bivalvulida</taxon>
        <taxon>Platysporina</taxon>
        <taxon>Myxobolidae</taxon>
        <taxon>Thelohanellus</taxon>
    </lineage>
</organism>
<keyword evidence="2" id="KW-1185">Reference proteome</keyword>
<dbReference type="AlphaFoldDB" id="A0A0C2JTQ0"/>
<sequence>MDIYNEYCTKAHQFQTDDAGEAFFKAAEVAEIKLEDFNGAQTCYSTSADCYRKILSQSAYESYRKCVEVYLKQRGIQTAIHRSVECGYIIEKEFGDVVKCTEFYDWADDLRSRSFEEHVCTLTPEYMENFCKQVWDRISKYNVSCGNIFKIYSIIDKAEIILEYDGICRKCVFIWETFSRYIQSLNVYRRRHKSYNNNSQIMEFITHKHLELRLEVKEARTRYEKLAEKTKKDALEEKMGEKAHV</sequence>
<evidence type="ECO:0008006" key="3">
    <source>
        <dbReference type="Google" id="ProtNLM"/>
    </source>
</evidence>
<accession>A0A0C2JTQ0</accession>
<gene>
    <name evidence="1" type="ORF">RF11_11700</name>
</gene>
<reference evidence="1 2" key="1">
    <citation type="journal article" date="2014" name="Genome Biol. Evol.">
        <title>The genome of the myxosporean Thelohanellus kitauei shows adaptations to nutrient acquisition within its fish host.</title>
        <authorList>
            <person name="Yang Y."/>
            <person name="Xiong J."/>
            <person name="Zhou Z."/>
            <person name="Huo F."/>
            <person name="Miao W."/>
            <person name="Ran C."/>
            <person name="Liu Y."/>
            <person name="Zhang J."/>
            <person name="Feng J."/>
            <person name="Wang M."/>
            <person name="Wang M."/>
            <person name="Wang L."/>
            <person name="Yao B."/>
        </authorList>
    </citation>
    <scope>NUCLEOTIDE SEQUENCE [LARGE SCALE GENOMIC DNA]</scope>
    <source>
        <strain evidence="1">Wuqing</strain>
    </source>
</reference>
<dbReference type="Gene3D" id="1.25.40.10">
    <property type="entry name" value="Tetratricopeptide repeat domain"/>
    <property type="match status" value="1"/>
</dbReference>
<name>A0A0C2JTQ0_THEKT</name>
<evidence type="ECO:0000313" key="2">
    <source>
        <dbReference type="Proteomes" id="UP000031668"/>
    </source>
</evidence>
<comment type="caution">
    <text evidence="1">The sequence shown here is derived from an EMBL/GenBank/DDBJ whole genome shotgun (WGS) entry which is preliminary data.</text>
</comment>
<dbReference type="InterPro" id="IPR011990">
    <property type="entry name" value="TPR-like_helical_dom_sf"/>
</dbReference>
<dbReference type="Proteomes" id="UP000031668">
    <property type="component" value="Unassembled WGS sequence"/>
</dbReference>
<evidence type="ECO:0000313" key="1">
    <source>
        <dbReference type="EMBL" id="KII72773.1"/>
    </source>
</evidence>
<dbReference type="SUPFAM" id="SSF48452">
    <property type="entry name" value="TPR-like"/>
    <property type="match status" value="1"/>
</dbReference>
<dbReference type="OrthoDB" id="9984275at2759"/>
<dbReference type="EMBL" id="JWZT01001101">
    <property type="protein sequence ID" value="KII72773.1"/>
    <property type="molecule type" value="Genomic_DNA"/>
</dbReference>
<protein>
    <recommendedName>
        <fullName evidence="3">Alpha-soluble NSF attachment protein</fullName>
    </recommendedName>
</protein>
<dbReference type="Pfam" id="PF14938">
    <property type="entry name" value="SNAP"/>
    <property type="match status" value="1"/>
</dbReference>